<dbReference type="EMBL" id="AP027742">
    <property type="protein sequence ID" value="BDZ78107.1"/>
    <property type="molecule type" value="Genomic_DNA"/>
</dbReference>
<name>A0ABN6Z681_9FIRM</name>
<gene>
    <name evidence="1" type="ORF">Lac1_22900</name>
</gene>
<evidence type="ECO:0000313" key="1">
    <source>
        <dbReference type="EMBL" id="BDZ78107.1"/>
    </source>
</evidence>
<dbReference type="Proteomes" id="UP001305815">
    <property type="component" value="Chromosome"/>
</dbReference>
<dbReference type="RefSeq" id="WP_230105540.1">
    <property type="nucleotide sequence ID" value="NZ_AP024845.1"/>
</dbReference>
<organism evidence="1 2">
    <name type="scientific">Claveliimonas bilis</name>
    <dbReference type="NCBI Taxonomy" id="3028070"/>
    <lineage>
        <taxon>Bacteria</taxon>
        <taxon>Bacillati</taxon>
        <taxon>Bacillota</taxon>
        <taxon>Clostridia</taxon>
        <taxon>Lachnospirales</taxon>
        <taxon>Lachnospiraceae</taxon>
        <taxon>Claveliimonas</taxon>
    </lineage>
</organism>
<protein>
    <recommendedName>
        <fullName evidence="3">ATP-binding protein</fullName>
    </recommendedName>
</protein>
<evidence type="ECO:0008006" key="3">
    <source>
        <dbReference type="Google" id="ProtNLM"/>
    </source>
</evidence>
<accession>A0ABN6Z681</accession>
<reference evidence="2" key="1">
    <citation type="journal article" date="2023" name="Int. J. Syst. Evol. Microbiol.">
        <title>Claveliimonas bilis gen. nov., sp. nov., deoxycholic acid-producing bacteria isolated from human faeces, and reclassification of Sellimonas monacensis Zenner et al. 2021 as Claveliimonas monacensis comb. nov.</title>
        <authorList>
            <person name="Hisatomi A."/>
            <person name="Kastawa N.W.E.P.G."/>
            <person name="Song I."/>
            <person name="Ohkuma M."/>
            <person name="Fukiya S."/>
            <person name="Sakamoto M."/>
        </authorList>
    </citation>
    <scope>NUCLEOTIDE SEQUENCE [LARGE SCALE GENOMIC DNA]</scope>
    <source>
        <strain evidence="2">12BBH14</strain>
    </source>
</reference>
<sequence>MVNLLTGPKGSGKTQQMIDLANQQAKACSGNVVFIKNSHRDTSSVAFDIRVVCMDDYDAITNIDEYIGFLYGMYSANHDVECIFIDGILKRDHIKSEDMPKFVERLEKISAQCDIDFYVSISAGKDDLTGINLSETCKVLN</sequence>
<proteinExistence type="predicted"/>
<keyword evidence="2" id="KW-1185">Reference proteome</keyword>
<evidence type="ECO:0000313" key="2">
    <source>
        <dbReference type="Proteomes" id="UP001305815"/>
    </source>
</evidence>